<dbReference type="NCBIfam" id="TIGR02595">
    <property type="entry name" value="PEP_CTERM"/>
    <property type="match status" value="1"/>
</dbReference>
<dbReference type="RefSeq" id="WP_057790085.1">
    <property type="nucleotide sequence ID" value="NZ_CP013926.1"/>
</dbReference>
<dbReference type="KEGG" id="asq:AVL57_15985"/>
<dbReference type="EMBL" id="JAUOQI010000016">
    <property type="protein sequence ID" value="MDO6579159.1"/>
    <property type="molecule type" value="Genomic_DNA"/>
</dbReference>
<sequence length="211" mass="22148">MSISKSMSKLRLTILSFVLLIGFSTTANAAIITLTPSSSILNVGDNVTIDFVISDLASGGAPSLSAYFVDALFNNALFNFVSVFNYSTDLGFSLNSPAEFIPPLVSPGIVSVLDSTFETPTFLDINQPASFTMFSITFQAINMGTGGFTIDTLSSSFSNSDNTGLIDITALNTTSVSVTNGPTPVSEPATGALLLTLVAGLFATNRRRRVS</sequence>
<dbReference type="EMBL" id="CP013926">
    <property type="protein sequence ID" value="AMJ75334.1"/>
    <property type="molecule type" value="Genomic_DNA"/>
</dbReference>
<dbReference type="AlphaFoldDB" id="A0AAW7Z6Q9"/>
<organism evidence="3 5">
    <name type="scientific">Alteromonas stellipolaris</name>
    <dbReference type="NCBI Taxonomy" id="233316"/>
    <lineage>
        <taxon>Bacteria</taxon>
        <taxon>Pseudomonadati</taxon>
        <taxon>Pseudomonadota</taxon>
        <taxon>Gammaproteobacteria</taxon>
        <taxon>Alteromonadales</taxon>
        <taxon>Alteromonadaceae</taxon>
        <taxon>Alteromonas/Salinimonas group</taxon>
        <taxon>Alteromonas</taxon>
    </lineage>
</organism>
<dbReference type="Proteomes" id="UP001170717">
    <property type="component" value="Unassembled WGS sequence"/>
</dbReference>
<feature type="signal peptide" evidence="1">
    <location>
        <begin position="1"/>
        <end position="29"/>
    </location>
</feature>
<evidence type="ECO:0000313" key="2">
    <source>
        <dbReference type="EMBL" id="AMJ75334.1"/>
    </source>
</evidence>
<name>A0AAW7Z6Q9_9ALTE</name>
<evidence type="ECO:0000313" key="5">
    <source>
        <dbReference type="Proteomes" id="UP001170717"/>
    </source>
</evidence>
<feature type="chain" id="PRO_5043342142" evidence="1">
    <location>
        <begin position="30"/>
        <end position="211"/>
    </location>
</feature>
<evidence type="ECO:0000256" key="1">
    <source>
        <dbReference type="SAM" id="SignalP"/>
    </source>
</evidence>
<keyword evidence="4" id="KW-1185">Reference proteome</keyword>
<proteinExistence type="predicted"/>
<dbReference type="Proteomes" id="UP000056750">
    <property type="component" value="Chromosome"/>
</dbReference>
<reference evidence="3" key="2">
    <citation type="submission" date="2023-07" db="EMBL/GenBank/DDBJ databases">
        <title>Genome content predicts the carbon catabolic preferences of heterotrophic bacteria.</title>
        <authorList>
            <person name="Gralka M."/>
        </authorList>
    </citation>
    <scope>NUCLEOTIDE SEQUENCE</scope>
    <source>
        <strain evidence="3">F2M12</strain>
    </source>
</reference>
<accession>A0AAW7Z6Q9</accession>
<dbReference type="InterPro" id="IPR013424">
    <property type="entry name" value="Ice-binding_C"/>
</dbReference>
<keyword evidence="1" id="KW-0732">Signal</keyword>
<gene>
    <name evidence="2" type="ORF">AVL57_15985</name>
    <name evidence="3" type="ORF">Q4527_17280</name>
</gene>
<reference evidence="2 4" key="1">
    <citation type="submission" date="2015-12" db="EMBL/GenBank/DDBJ databases">
        <title>Intraspecies pangenome expansion in the marine bacterium Alteromonas.</title>
        <authorList>
            <person name="Lopez-Perez M."/>
            <person name="Rodriguez-Valera F."/>
        </authorList>
    </citation>
    <scope>NUCLEOTIDE SEQUENCE [LARGE SCALE GENOMIC DNA]</scope>
    <source>
        <strain evidence="2 4">LMG 21861</strain>
    </source>
</reference>
<evidence type="ECO:0000313" key="3">
    <source>
        <dbReference type="EMBL" id="MDO6579159.1"/>
    </source>
</evidence>
<evidence type="ECO:0000313" key="4">
    <source>
        <dbReference type="Proteomes" id="UP000056750"/>
    </source>
</evidence>
<protein>
    <submittedName>
        <fullName evidence="3">PEP-CTERM sorting domain-containing protein</fullName>
    </submittedName>
</protein>